<dbReference type="InterPro" id="IPR050699">
    <property type="entry name" value="RNA-DNA_Helicase"/>
</dbReference>
<organism evidence="7 8">
    <name type="scientific">Acidithrix ferrooxidans</name>
    <dbReference type="NCBI Taxonomy" id="1280514"/>
    <lineage>
        <taxon>Bacteria</taxon>
        <taxon>Bacillati</taxon>
        <taxon>Actinomycetota</taxon>
        <taxon>Acidimicrobiia</taxon>
        <taxon>Acidimicrobiales</taxon>
        <taxon>Acidimicrobiaceae</taxon>
        <taxon>Acidithrix</taxon>
    </lineage>
</organism>
<evidence type="ECO:0000256" key="1">
    <source>
        <dbReference type="ARBA" id="ARBA00022741"/>
    </source>
</evidence>
<evidence type="ECO:0000256" key="3">
    <source>
        <dbReference type="ARBA" id="ARBA00022806"/>
    </source>
</evidence>
<evidence type="ECO:0000259" key="6">
    <source>
        <dbReference type="PROSITE" id="PS51194"/>
    </source>
</evidence>
<dbReference type="EMBL" id="JXYS01000025">
    <property type="protein sequence ID" value="KJF18144.1"/>
    <property type="molecule type" value="Genomic_DNA"/>
</dbReference>
<dbReference type="Gene3D" id="1.10.3380.30">
    <property type="match status" value="1"/>
</dbReference>
<keyword evidence="2" id="KW-0378">Hydrolase</keyword>
<dbReference type="Gene3D" id="3.40.50.300">
    <property type="entry name" value="P-loop containing nucleotide triphosphate hydrolases"/>
    <property type="match status" value="2"/>
</dbReference>
<dbReference type="SUPFAM" id="SSF52540">
    <property type="entry name" value="P-loop containing nucleoside triphosphate hydrolases"/>
    <property type="match status" value="1"/>
</dbReference>
<keyword evidence="4" id="KW-0067">ATP-binding</keyword>
<dbReference type="PANTHER" id="PTHR12131">
    <property type="entry name" value="ATP-DEPENDENT RNA AND DNA HELICASE"/>
    <property type="match status" value="1"/>
</dbReference>
<dbReference type="GO" id="GO:0055087">
    <property type="term" value="C:Ski complex"/>
    <property type="evidence" value="ECO:0007669"/>
    <property type="project" value="TreeGrafter"/>
</dbReference>
<dbReference type="Proteomes" id="UP000032360">
    <property type="component" value="Unassembled WGS sequence"/>
</dbReference>
<dbReference type="Pfam" id="PF00270">
    <property type="entry name" value="DEAD"/>
    <property type="match status" value="1"/>
</dbReference>
<keyword evidence="3 7" id="KW-0347">Helicase</keyword>
<dbReference type="PANTHER" id="PTHR12131:SF1">
    <property type="entry name" value="ATP-DEPENDENT RNA HELICASE SUPV3L1, MITOCHONDRIAL-RELATED"/>
    <property type="match status" value="1"/>
</dbReference>
<keyword evidence="1" id="KW-0547">Nucleotide-binding</keyword>
<dbReference type="GO" id="GO:0070478">
    <property type="term" value="P:nuclear-transcribed mRNA catabolic process, 3'-5' exonucleolytic nonsense-mediated decay"/>
    <property type="evidence" value="ECO:0007669"/>
    <property type="project" value="TreeGrafter"/>
</dbReference>
<keyword evidence="8" id="KW-1185">Reference proteome</keyword>
<dbReference type="GO" id="GO:0005524">
    <property type="term" value="F:ATP binding"/>
    <property type="evidence" value="ECO:0007669"/>
    <property type="project" value="UniProtKB-KW"/>
</dbReference>
<sequence length="887" mass="99177">MLTTPSYKSFIERTGLMPDPFQLKAFAAIDMDRSILVAAPTGSGKTLVAQYAVDRSLSLGLRVFYTTPLKALSNQKFYEFITLYGPDRVGLLTGDNVVNPDAEVVVMTTEVLRNMLYEGNADLGRLAYVVMDEVHYLQNPYRGAVWEEVIIHLPESVSLVCLSATVSNSEEFGDWIRTVRGPTDVVVETKRPVELVHLYGVAEDRFNGLNIMEAIVDGRPNPDCSRYDDPRSQGLIVRKRPLRRSGVPRRLEVVEFLKDESMVPAVFFIFSRQGCEAAVEQLVRASVRLTTPAERSEIRAIVDRSITNLSTEDLEALGFSTFMAGLESGIAAHHAGMVPPLKEAVEECFSRALVKVVFATETLSLGINMPARTVVIEKLNKFNGETHELLTPGEYTQLSGRAGRRGIDEIGYCLSLWSPFVSFDQVSHLMLTSSYPLTSSFRPTYNMAANLVKSFEPEIAHNLLNLSFAQFRSNAEIVRLEARLAKLRSQEDELLEAASCELGDVEAIYDSVKKKDRAPKVGVAPPPERLIHLHLSRLRPGDVIIAPSEGESHFPTRLAIVSSSKKKGGRISAWAISTSGQKYLLRPNTIDFIPKVVGRIEVEVQYDPKDHDYLHLVADHLRDMPIADCLLVEPLLQRRTGQRELEEANEDEMNELRDKLRRCPDFTRHIAAIKRLRRIQLTTGELRQSVKSNTESLARQFDRVLEVLTTHNFVVDWELTTKGERLAGLFHESDLLIALAYDNGVFAGLDSVELASLLSVFVYEPRTSAPGSDRFPSRELEKRFNLVCDIRAELNREESRLRIPPTKSVESGFMVYAGAWARGRDLASVIGDHGVPGGDFVRFMKQIIDLARQLASVVDDPQVALNLSSLNRLLCRGVVEASIRVQR</sequence>
<dbReference type="InterPro" id="IPR001650">
    <property type="entry name" value="Helicase_C-like"/>
</dbReference>
<protein>
    <submittedName>
        <fullName evidence="7">Ski2-like helicase</fullName>
    </submittedName>
</protein>
<dbReference type="Pfam" id="PF00271">
    <property type="entry name" value="Helicase_C"/>
    <property type="match status" value="1"/>
</dbReference>
<dbReference type="PROSITE" id="PS51192">
    <property type="entry name" value="HELICASE_ATP_BIND_1"/>
    <property type="match status" value="1"/>
</dbReference>
<reference evidence="7 8" key="1">
    <citation type="submission" date="2015-01" db="EMBL/GenBank/DDBJ databases">
        <title>Draft genome of the acidophilic iron oxidizer Acidithrix ferrooxidans strain Py-F3.</title>
        <authorList>
            <person name="Poehlein A."/>
            <person name="Eisen S."/>
            <person name="Schloemann M."/>
            <person name="Johnson B.D."/>
            <person name="Daniel R."/>
            <person name="Muehling M."/>
        </authorList>
    </citation>
    <scope>NUCLEOTIDE SEQUENCE [LARGE SCALE GENOMIC DNA]</scope>
    <source>
        <strain evidence="7 8">Py-F3</strain>
    </source>
</reference>
<name>A0A0D8HJS4_9ACTN</name>
<evidence type="ECO:0000313" key="8">
    <source>
        <dbReference type="Proteomes" id="UP000032360"/>
    </source>
</evidence>
<proteinExistence type="predicted"/>
<dbReference type="PROSITE" id="PS51194">
    <property type="entry name" value="HELICASE_CTER"/>
    <property type="match status" value="1"/>
</dbReference>
<feature type="domain" description="Helicase C-terminal" evidence="6">
    <location>
        <begin position="249"/>
        <end position="452"/>
    </location>
</feature>
<dbReference type="InterPro" id="IPR014001">
    <property type="entry name" value="Helicase_ATP-bd"/>
</dbReference>
<feature type="domain" description="Helicase ATP-binding" evidence="5">
    <location>
        <begin position="26"/>
        <end position="184"/>
    </location>
</feature>
<dbReference type="SMART" id="SM01142">
    <property type="entry name" value="DSHCT"/>
    <property type="match status" value="1"/>
</dbReference>
<accession>A0A0D8HJS4</accession>
<evidence type="ECO:0000313" key="7">
    <source>
        <dbReference type="EMBL" id="KJF18144.1"/>
    </source>
</evidence>
<dbReference type="GO" id="GO:0016787">
    <property type="term" value="F:hydrolase activity"/>
    <property type="evidence" value="ECO:0007669"/>
    <property type="project" value="UniProtKB-KW"/>
</dbReference>
<dbReference type="Pfam" id="PF08148">
    <property type="entry name" value="DSHCT"/>
    <property type="match status" value="1"/>
</dbReference>
<dbReference type="InterPro" id="IPR011545">
    <property type="entry name" value="DEAD/DEAH_box_helicase_dom"/>
</dbReference>
<dbReference type="InterPro" id="IPR012961">
    <property type="entry name" value="Ski2/MTR4_C"/>
</dbReference>
<evidence type="ECO:0000256" key="2">
    <source>
        <dbReference type="ARBA" id="ARBA00022801"/>
    </source>
</evidence>
<evidence type="ECO:0000256" key="4">
    <source>
        <dbReference type="ARBA" id="ARBA00022840"/>
    </source>
</evidence>
<evidence type="ECO:0000259" key="5">
    <source>
        <dbReference type="PROSITE" id="PS51192"/>
    </source>
</evidence>
<dbReference type="SMART" id="SM00487">
    <property type="entry name" value="DEXDc"/>
    <property type="match status" value="1"/>
</dbReference>
<gene>
    <name evidence="7" type="ORF">AXFE_10450</name>
</gene>
<dbReference type="AlphaFoldDB" id="A0A0D8HJS4"/>
<dbReference type="PATRIC" id="fig|1280514.3.peg.1382"/>
<dbReference type="SMART" id="SM00490">
    <property type="entry name" value="HELICc"/>
    <property type="match status" value="1"/>
</dbReference>
<dbReference type="STRING" id="1280514.AXFE_10450"/>
<dbReference type="GO" id="GO:0004386">
    <property type="term" value="F:helicase activity"/>
    <property type="evidence" value="ECO:0007669"/>
    <property type="project" value="UniProtKB-KW"/>
</dbReference>
<dbReference type="CDD" id="cd18795">
    <property type="entry name" value="SF2_C_Ski2"/>
    <property type="match status" value="1"/>
</dbReference>
<comment type="caution">
    <text evidence="7">The sequence shown here is derived from an EMBL/GenBank/DDBJ whole genome shotgun (WGS) entry which is preliminary data.</text>
</comment>
<dbReference type="InterPro" id="IPR027417">
    <property type="entry name" value="P-loop_NTPase"/>
</dbReference>
<dbReference type="GO" id="GO:0003676">
    <property type="term" value="F:nucleic acid binding"/>
    <property type="evidence" value="ECO:0007669"/>
    <property type="project" value="InterPro"/>
</dbReference>